<keyword evidence="2" id="KW-0548">Nucleotidyltransferase</keyword>
<gene>
    <name evidence="5" type="ORF">METZ01_LOCUS371470</name>
</gene>
<dbReference type="SUPFAM" id="SSF53448">
    <property type="entry name" value="Nucleotide-diphospho-sugar transferases"/>
    <property type="match status" value="1"/>
</dbReference>
<sequence>LLSADDRRALFSAMVSDVLTAVEACTLIDQVIVVTDDKAVGQLATEYGAEIRPEPQQPGLIEAVTETSRQLAEEGVSTMVFVPGDVPLVSAEELDLVLEGFGLADEAEFLIVPASDLGGSNCVACSPPDCMTFGFGEDSFRRHLSIARNLGLNPIVAKLPGFGLDIDTPGDLRELVALIEREEQDFSDYNTVRFLVASGLFQQLGVDMTELADG</sequence>
<dbReference type="GO" id="GO:0005525">
    <property type="term" value="F:GTP binding"/>
    <property type="evidence" value="ECO:0007669"/>
    <property type="project" value="UniProtKB-KW"/>
</dbReference>
<evidence type="ECO:0000313" key="5">
    <source>
        <dbReference type="EMBL" id="SVD18616.1"/>
    </source>
</evidence>
<dbReference type="GO" id="GO:0043814">
    <property type="term" value="F:phospholactate guanylyltransferase activity"/>
    <property type="evidence" value="ECO:0007669"/>
    <property type="project" value="InterPro"/>
</dbReference>
<evidence type="ECO:0000256" key="3">
    <source>
        <dbReference type="ARBA" id="ARBA00022741"/>
    </source>
</evidence>
<evidence type="ECO:0000256" key="1">
    <source>
        <dbReference type="ARBA" id="ARBA00022679"/>
    </source>
</evidence>
<evidence type="ECO:0008006" key="6">
    <source>
        <dbReference type="Google" id="ProtNLM"/>
    </source>
</evidence>
<proteinExistence type="predicted"/>
<reference evidence="5" key="1">
    <citation type="submission" date="2018-05" db="EMBL/GenBank/DDBJ databases">
        <authorList>
            <person name="Lanie J.A."/>
            <person name="Ng W.-L."/>
            <person name="Kazmierczak K.M."/>
            <person name="Andrzejewski T.M."/>
            <person name="Davidsen T.M."/>
            <person name="Wayne K.J."/>
            <person name="Tettelin H."/>
            <person name="Glass J.I."/>
            <person name="Rusch D."/>
            <person name="Podicherti R."/>
            <person name="Tsui H.-C.T."/>
            <person name="Winkler M.E."/>
        </authorList>
    </citation>
    <scope>NUCLEOTIDE SEQUENCE</scope>
</reference>
<dbReference type="Gene3D" id="3.90.550.10">
    <property type="entry name" value="Spore Coat Polysaccharide Biosynthesis Protein SpsA, Chain A"/>
    <property type="match status" value="1"/>
</dbReference>
<dbReference type="EMBL" id="UINC01134831">
    <property type="protein sequence ID" value="SVD18616.1"/>
    <property type="molecule type" value="Genomic_DNA"/>
</dbReference>
<keyword evidence="1" id="KW-0808">Transferase</keyword>
<keyword evidence="3" id="KW-0547">Nucleotide-binding</keyword>
<dbReference type="PANTHER" id="PTHR40392">
    <property type="entry name" value="2-PHOSPHO-L-LACTATE GUANYLYLTRANSFERASE"/>
    <property type="match status" value="1"/>
</dbReference>
<name>A0A382T975_9ZZZZ</name>
<evidence type="ECO:0000256" key="4">
    <source>
        <dbReference type="ARBA" id="ARBA00023134"/>
    </source>
</evidence>
<dbReference type="NCBIfam" id="TIGR03552">
    <property type="entry name" value="F420_cofC"/>
    <property type="match status" value="1"/>
</dbReference>
<protein>
    <recommendedName>
        <fullName evidence="6">2-phospho-L-lactate guanylyltransferase</fullName>
    </recommendedName>
</protein>
<evidence type="ECO:0000256" key="2">
    <source>
        <dbReference type="ARBA" id="ARBA00022695"/>
    </source>
</evidence>
<dbReference type="AlphaFoldDB" id="A0A382T975"/>
<keyword evidence="4" id="KW-0342">GTP-binding</keyword>
<dbReference type="Pfam" id="PF01983">
    <property type="entry name" value="CofC"/>
    <property type="match status" value="1"/>
</dbReference>
<organism evidence="5">
    <name type="scientific">marine metagenome</name>
    <dbReference type="NCBI Taxonomy" id="408172"/>
    <lineage>
        <taxon>unclassified sequences</taxon>
        <taxon>metagenomes</taxon>
        <taxon>ecological metagenomes</taxon>
    </lineage>
</organism>
<dbReference type="InterPro" id="IPR002835">
    <property type="entry name" value="CofC"/>
</dbReference>
<dbReference type="PANTHER" id="PTHR40392:SF1">
    <property type="entry name" value="2-PHOSPHO-L-LACTATE GUANYLYLTRANSFERASE"/>
    <property type="match status" value="1"/>
</dbReference>
<accession>A0A382T975</accession>
<dbReference type="InterPro" id="IPR029044">
    <property type="entry name" value="Nucleotide-diphossugar_trans"/>
</dbReference>
<feature type="non-terminal residue" evidence="5">
    <location>
        <position position="1"/>
    </location>
</feature>